<evidence type="ECO:0000313" key="1">
    <source>
        <dbReference type="EMBL" id="KAA2242534.1"/>
    </source>
</evidence>
<gene>
    <name evidence="1" type="ORF">F0L74_08330</name>
</gene>
<dbReference type="RefSeq" id="WP_149837406.1">
    <property type="nucleotide sequence ID" value="NZ_VUOC01000002.1"/>
</dbReference>
<accession>A0A5B2VUT5</accession>
<protein>
    <submittedName>
        <fullName evidence="1">Uncharacterized protein</fullName>
    </submittedName>
</protein>
<name>A0A5B2VUT5_9BACT</name>
<proteinExistence type="predicted"/>
<organism evidence="1 2">
    <name type="scientific">Chitinophaga agrisoli</name>
    <dbReference type="NCBI Taxonomy" id="2607653"/>
    <lineage>
        <taxon>Bacteria</taxon>
        <taxon>Pseudomonadati</taxon>
        <taxon>Bacteroidota</taxon>
        <taxon>Chitinophagia</taxon>
        <taxon>Chitinophagales</taxon>
        <taxon>Chitinophagaceae</taxon>
        <taxon>Chitinophaga</taxon>
    </lineage>
</organism>
<keyword evidence="2" id="KW-1185">Reference proteome</keyword>
<comment type="caution">
    <text evidence="1">The sequence shown here is derived from an EMBL/GenBank/DDBJ whole genome shotgun (WGS) entry which is preliminary data.</text>
</comment>
<reference evidence="1 2" key="1">
    <citation type="submission" date="2019-09" db="EMBL/GenBank/DDBJ databases">
        <title>Chitinophaga ginsengihumi sp. nov., isolated from soil of ginseng rhizosphere.</title>
        <authorList>
            <person name="Lee J."/>
        </authorList>
    </citation>
    <scope>NUCLEOTIDE SEQUENCE [LARGE SCALE GENOMIC DNA]</scope>
    <source>
        <strain evidence="1 2">BN140078</strain>
    </source>
</reference>
<dbReference type="EMBL" id="VUOC01000002">
    <property type="protein sequence ID" value="KAA2242534.1"/>
    <property type="molecule type" value="Genomic_DNA"/>
</dbReference>
<evidence type="ECO:0000313" key="2">
    <source>
        <dbReference type="Proteomes" id="UP000324611"/>
    </source>
</evidence>
<reference evidence="1 2" key="2">
    <citation type="submission" date="2019-09" db="EMBL/GenBank/DDBJ databases">
        <authorList>
            <person name="Jin C."/>
        </authorList>
    </citation>
    <scope>NUCLEOTIDE SEQUENCE [LARGE SCALE GENOMIC DNA]</scope>
    <source>
        <strain evidence="1 2">BN140078</strain>
    </source>
</reference>
<sequence>MTEPQLTSLLESITGHLQADTPEQEKALQHARQRIAASLLRNDDTGSEQLFANSDLYGRENISAANLDNIAKVAKQTLEQQPDDGTRVYVRSVPILSAQLSGSVPEWAAGAKPTETMGPFLNNEGREIWIDFYRIVKLVTLYMGTQPVLLFKAQIGRLPIGAATSYTLVAGSVWINARLLSTAGPVDRFAGVKVKGGSIKLSIIPVLQNGKLTLNPSTNIECNLQLEQDVDEGAAGTSAYGSDARAAKYQLPDTWTFTWNGATKRIAAMTVGAATCELYGQAMKFDYQPVANPAIGYNEVFTQVLIPWKASVPNFEIKSCKSPFNTLSGAAPITQSYWGLPAAVLDVNNPVEAGGNGGVLLQCDTGLRAAWTNLRDEEARLQQPFIAGMPGAIILAEMQANIAGGSQRLELWKDGLNPHRTSVDLSFLEGTPFFYSSASAPAQEFLTTICNSDFKTDRPVKVNGEAFDIRSRSSLLMLGANATRRLIYLYDDNIIADNTPVVAAAPPIKPVAIALENAVFTVSPVNACLLFGECNEAWDRVTRGNFFLAFILYRYLPTLPDPYVGNLRTWERLFGRGEPGRGGTLAATTPISMLLCAVKYKPVDDNSDDVNTGFHFGALPPEELGALPGVAAGNVVATPAATAARLSRAARINTAPLKALGSFGSVKTATKITTAGLEKRAQENNAFLEKLTLRPEIAGATQEQNPTLTTNLTGQALQGAILSATREHRYEDLWGNALVGNRLNAEPFALLDVSSNANQLGISVSGQMIIVKTGAVVPGATNQAAVVTSNTGFPFIVDGMEVKVPGVLARAFTLPQIAWEPVINLTPPDRDEPLDPNSPKLPMDPEAGFIYFPNDGGPTRIWNNNTKPVALAPVPVIQSLLDEFKNNPQNFTVSAFTLPFGLKAINYVSKNFVEPQKPDISNIRPLFRKNEDGTYKLQGGIQLRMTAGTFGKTDPEMGNDSPMFPGYTVQLNNLLNITGQQTVASNLGHRVTEIFNNEFLTGVLSLSSLIKDSRGVPLSRMDITGYGASIFSNWLSPSAAMAQTSQARFDVMLGRTGHEVIQVKSILYPWGIRVVRTITVFRTGTGFVYRTDSGWKAESDGKFDFSFRYKKKGVDPYTTNPADFITEQAPYEFHPGVIKGLFNVRNIKDAPSVKEYSSTNDIPNNTDYVNGIKGQVYTNTSGNTLHEPVKCGGVYFDADVEIENVVQGHVNKRVVSKKILGYVQVAPAGKPLSAIQLKELLALQDNSIGGDLDCVVDINSSDQQMRINRFDVNASVDAGGNPVFVVAARGNIFLPKDGSWAMVQHNAGTGDVTPLPEGITVPLIRTGKWKKDVVIDPAVVTNALLRIAHPLEILRPPSASTINFGYLQSTATQKALFLTPAYGLLQKKLLSKTPPIFADAYRMMTGSGIFPNIGNAIDNFGKAMPMLFGTDSGNTPNVPAFITNALSDGGTQVLELMEVVAEKAGEAVVKQGMSMLQKGANGLLDKAMKFDVPDFDIPLVDTEALRIYISYKTGKKDDAPANYVNSKLNFDVDSFASDMGNQWKSRLNNLAMIVDLGDMKKLMTIKGNFDASKGKESGYEGSNAGGVGLPVPEIEFSDALQPVIDILEVLAQLSQGNYAEAMKKGLQIAMSNSGEIWEYKFEATKEIPLVRFPPTDELYNSAQTPLKLEASLGVGVYFNAALKVTTDLNQLLPTAGAFLKFHGGLSVMCMSVGVGSIFAKGSVDVKIACDTKVGPNLTLAFAFGVQIVVSLPVVGNASVTFMVGIEMYADKDKVVITAMMLFRGNAELLGGLVCVTITIEAKGIVERSGGKTETSAQVTFALDISIFLIIDISFSKTWGEDRQIA</sequence>
<dbReference type="Proteomes" id="UP000324611">
    <property type="component" value="Unassembled WGS sequence"/>
</dbReference>